<evidence type="ECO:0000313" key="3">
    <source>
        <dbReference type="Proteomes" id="UP001214043"/>
    </source>
</evidence>
<dbReference type="Pfam" id="PF13759">
    <property type="entry name" value="2OG-FeII_Oxy_5"/>
    <property type="match status" value="1"/>
</dbReference>
<sequence length="236" mass="26545">MNKSSQKQQQTQGFVPEVWFHTPVWSRKVVDFERINAQILAVLEELEAETESITRSNVGGWHSHDQIHQRNDMAEIRKVIGTACVGCATFMEFDFDNFDLVIKEMWLNKNGKGDFNKAHIHPNAILSGAYYVKTPEGSGNIELYDPVPARLMNVYPVKKRKPINLQAVEYKAEAGQLLVFPSWLQHSVQPNRAEDFRVSISFNVGFKPKGLSASLQNTHSNGSAAGDKLDLVSESD</sequence>
<evidence type="ECO:0000256" key="1">
    <source>
        <dbReference type="SAM" id="MobiDB-lite"/>
    </source>
</evidence>
<feature type="compositionally biased region" description="Basic and acidic residues" evidence="1">
    <location>
        <begin position="227"/>
        <end position="236"/>
    </location>
</feature>
<evidence type="ECO:0000313" key="2">
    <source>
        <dbReference type="EMBL" id="WDI32492.1"/>
    </source>
</evidence>
<accession>A0AAE9ZGS7</accession>
<protein>
    <submittedName>
        <fullName evidence="2">TIGR02466 family protein</fullName>
    </submittedName>
</protein>
<gene>
    <name evidence="2" type="ORF">PUV54_04695</name>
</gene>
<dbReference type="EMBL" id="CP118166">
    <property type="protein sequence ID" value="WDI32492.1"/>
    <property type="molecule type" value="Genomic_DNA"/>
</dbReference>
<dbReference type="RefSeq" id="WP_274494416.1">
    <property type="nucleotide sequence ID" value="NZ_CP118166.1"/>
</dbReference>
<organism evidence="2 3">
    <name type="scientific">Hyphococcus flavus</name>
    <dbReference type="NCBI Taxonomy" id="1866326"/>
    <lineage>
        <taxon>Bacteria</taxon>
        <taxon>Pseudomonadati</taxon>
        <taxon>Pseudomonadota</taxon>
        <taxon>Alphaproteobacteria</taxon>
        <taxon>Parvularculales</taxon>
        <taxon>Parvularculaceae</taxon>
        <taxon>Hyphococcus</taxon>
    </lineage>
</organism>
<proteinExistence type="predicted"/>
<dbReference type="Gene3D" id="2.60.120.620">
    <property type="entry name" value="q2cbj1_9rhob like domain"/>
    <property type="match status" value="1"/>
</dbReference>
<dbReference type="InterPro" id="IPR012668">
    <property type="entry name" value="CHP02466"/>
</dbReference>
<dbReference type="AlphaFoldDB" id="A0AAE9ZGS7"/>
<feature type="region of interest" description="Disordered" evidence="1">
    <location>
        <begin position="215"/>
        <end position="236"/>
    </location>
</feature>
<reference evidence="2" key="1">
    <citation type="submission" date="2023-02" db="EMBL/GenBank/DDBJ databases">
        <title>Genome sequence of Hyphococcus flavus.</title>
        <authorList>
            <person name="Rong J.-C."/>
            <person name="Zhao Q."/>
            <person name="Yi M."/>
            <person name="Wu J.-Y."/>
        </authorList>
    </citation>
    <scope>NUCLEOTIDE SEQUENCE</scope>
    <source>
        <strain evidence="2">MCCC 1K03223</strain>
    </source>
</reference>
<dbReference type="Proteomes" id="UP001214043">
    <property type="component" value="Chromosome"/>
</dbReference>
<dbReference type="NCBIfam" id="TIGR02466">
    <property type="entry name" value="TIGR02466 family protein"/>
    <property type="match status" value="1"/>
</dbReference>
<dbReference type="SUPFAM" id="SSF51197">
    <property type="entry name" value="Clavaminate synthase-like"/>
    <property type="match status" value="1"/>
</dbReference>
<dbReference type="KEGG" id="hfl:PUV54_04695"/>
<keyword evidence="3" id="KW-1185">Reference proteome</keyword>
<name>A0AAE9ZGS7_9PROT</name>